<dbReference type="AlphaFoldDB" id="A0A3P3DAP6"/>
<feature type="chain" id="PRO_5018216389" evidence="1">
    <location>
        <begin position="28"/>
        <end position="74"/>
    </location>
</feature>
<evidence type="ECO:0000256" key="1">
    <source>
        <dbReference type="SAM" id="SignalP"/>
    </source>
</evidence>
<name>A0A3P3DAP6_9RHOB</name>
<keyword evidence="1" id="KW-0732">Signal</keyword>
<feature type="signal peptide" evidence="1">
    <location>
        <begin position="1"/>
        <end position="27"/>
    </location>
</feature>
<evidence type="ECO:0000313" key="3">
    <source>
        <dbReference type="Proteomes" id="UP000282125"/>
    </source>
</evidence>
<dbReference type="Proteomes" id="UP000282125">
    <property type="component" value="Unassembled WGS sequence"/>
</dbReference>
<dbReference type="EMBL" id="RRAZ01000031">
    <property type="protein sequence ID" value="RRH71281.1"/>
    <property type="molecule type" value="Genomic_DNA"/>
</dbReference>
<gene>
    <name evidence="2" type="ORF">EG244_16530</name>
</gene>
<organism evidence="2 3">
    <name type="scientific">Falsigemmobacter faecalis</name>
    <dbReference type="NCBI Taxonomy" id="2488730"/>
    <lineage>
        <taxon>Bacteria</taxon>
        <taxon>Pseudomonadati</taxon>
        <taxon>Pseudomonadota</taxon>
        <taxon>Alphaproteobacteria</taxon>
        <taxon>Rhodobacterales</taxon>
        <taxon>Paracoccaceae</taxon>
        <taxon>Falsigemmobacter</taxon>
    </lineage>
</organism>
<keyword evidence="3" id="KW-1185">Reference proteome</keyword>
<sequence>MRGRVKFRMPPIRPVPMLLVATLPAFCAMQGGSETERSICRELRADLPSYSQQDTAQTLEEGARFQLVFAGVCG</sequence>
<accession>A0A3P3DAP6</accession>
<dbReference type="RefSeq" id="WP_124966287.1">
    <property type="nucleotide sequence ID" value="NZ_RRAZ01000031.1"/>
</dbReference>
<comment type="caution">
    <text evidence="2">The sequence shown here is derived from an EMBL/GenBank/DDBJ whole genome shotgun (WGS) entry which is preliminary data.</text>
</comment>
<evidence type="ECO:0000313" key="2">
    <source>
        <dbReference type="EMBL" id="RRH71281.1"/>
    </source>
</evidence>
<reference evidence="2 3" key="1">
    <citation type="submission" date="2018-11" db="EMBL/GenBank/DDBJ databases">
        <title>Gemmobacter sp. nov., YIM 102744-1 draft genome.</title>
        <authorList>
            <person name="Li G."/>
            <person name="Jiang Y."/>
        </authorList>
    </citation>
    <scope>NUCLEOTIDE SEQUENCE [LARGE SCALE GENOMIC DNA]</scope>
    <source>
        <strain evidence="2 3">YIM 102744-1</strain>
    </source>
</reference>
<protein>
    <submittedName>
        <fullName evidence="2">Uncharacterized protein</fullName>
    </submittedName>
</protein>
<dbReference type="OrthoDB" id="7883958at2"/>
<proteinExistence type="predicted"/>